<accession>A0A5J4UMG6</accession>
<protein>
    <submittedName>
        <fullName evidence="1">Uncharacterized protein</fullName>
    </submittedName>
</protein>
<organism evidence="1 2">
    <name type="scientific">Streblomastix strix</name>
    <dbReference type="NCBI Taxonomy" id="222440"/>
    <lineage>
        <taxon>Eukaryota</taxon>
        <taxon>Metamonada</taxon>
        <taxon>Preaxostyla</taxon>
        <taxon>Oxymonadida</taxon>
        <taxon>Streblomastigidae</taxon>
        <taxon>Streblomastix</taxon>
    </lineage>
</organism>
<dbReference type="AlphaFoldDB" id="A0A5J4UMG6"/>
<gene>
    <name evidence="1" type="ORF">EZS28_032764</name>
</gene>
<evidence type="ECO:0000313" key="1">
    <source>
        <dbReference type="EMBL" id="KAA6371709.1"/>
    </source>
</evidence>
<feature type="non-terminal residue" evidence="1">
    <location>
        <position position="46"/>
    </location>
</feature>
<proteinExistence type="predicted"/>
<dbReference type="Proteomes" id="UP000324800">
    <property type="component" value="Unassembled WGS sequence"/>
</dbReference>
<dbReference type="EMBL" id="SNRW01014220">
    <property type="protein sequence ID" value="KAA6371709.1"/>
    <property type="molecule type" value="Genomic_DNA"/>
</dbReference>
<evidence type="ECO:0000313" key="2">
    <source>
        <dbReference type="Proteomes" id="UP000324800"/>
    </source>
</evidence>
<sequence>MFVFLLVQHSLEMAIFRNVEQEPRMDISSRNCGLDQGTQQQLYNLP</sequence>
<reference evidence="1 2" key="1">
    <citation type="submission" date="2019-03" db="EMBL/GenBank/DDBJ databases">
        <title>Single cell metagenomics reveals metabolic interactions within the superorganism composed of flagellate Streblomastix strix and complex community of Bacteroidetes bacteria on its surface.</title>
        <authorList>
            <person name="Treitli S.C."/>
            <person name="Kolisko M."/>
            <person name="Husnik F."/>
            <person name="Keeling P."/>
            <person name="Hampl V."/>
        </authorList>
    </citation>
    <scope>NUCLEOTIDE SEQUENCE [LARGE SCALE GENOMIC DNA]</scope>
    <source>
        <strain evidence="1">ST1C</strain>
    </source>
</reference>
<name>A0A5J4UMG6_9EUKA</name>
<comment type="caution">
    <text evidence="1">The sequence shown here is derived from an EMBL/GenBank/DDBJ whole genome shotgun (WGS) entry which is preliminary data.</text>
</comment>